<dbReference type="InterPro" id="IPR036942">
    <property type="entry name" value="Beta-barrel_TonB_sf"/>
</dbReference>
<keyword evidence="3 10" id="KW-1134">Transmembrane beta strand</keyword>
<accession>A8ZSC6</accession>
<name>A8ZSC6_DESOH</name>
<sequence>MKLAIRTLLLTGCIIYCGAAVAVQADEQKAQATAMLDEIVVTATKTEETRKDVPNAVIVIDQAAIEASTADTVGELLANEPGVDFRTRGDYGGAAQSLNIRGMSDTEVQVMVNGVSANSPSLGSADIGTIPLSSIERIEIVKGSGSMLHGSGAMAGAVNIITKRPKRDRMDAKASAGYGTDNTYQLAAEHGQYIGDFGYYLTAGQQETDGRRDNGDMEQQDASLALVLDRDDLLNVTLNGSVVDREFGVPGVKPPAGTGTHYVGGVAFYNADSASLVDNGSDTTYQASLEIKSRPTDWLAVNLKPFYSDLENYHSTRYNDTSWGHLAGEGYKTWVYNTVKGIDGHVALDPVDGLTLLLGGDYKDYEWETEQSFLDVSGAFNPAIPVATNDAKLFTKSCFGEVQYRPSQYVKLLAGVREENHSTFGRETLPRYGLVFNPTGSTAVKFSHGKHFKAPTPNDLFWPEDDFTRGNPTLKPQTGWHTDVTIEQGLCQNALLVTASAFTWDIDDKIDWAPNPAFPGPYGDKWTPTNVNSSRGHGWEAGLRIQPEEHWAADISYTYTSATDTLQFVERTAQYLANHRAKIGGSYRFGFGLTTALTCRYVGTRDFYRSSYDSLPTDRLDSYITVDLKAEQRLAGHWILTLRADNLIDEEYDTYVGTFTDSAGAMQYGRFPGGGSSYFASVGYEY</sequence>
<evidence type="ECO:0000256" key="1">
    <source>
        <dbReference type="ARBA" id="ARBA00004571"/>
    </source>
</evidence>
<keyword evidence="8 15" id="KW-0675">Receptor</keyword>
<dbReference type="CDD" id="cd01347">
    <property type="entry name" value="ligand_gated_channel"/>
    <property type="match status" value="1"/>
</dbReference>
<reference evidence="15 16" key="1">
    <citation type="submission" date="2007-10" db="EMBL/GenBank/DDBJ databases">
        <title>Complete sequence of Desulfococcus oleovorans Hxd3.</title>
        <authorList>
            <consortium name="US DOE Joint Genome Institute"/>
            <person name="Copeland A."/>
            <person name="Lucas S."/>
            <person name="Lapidus A."/>
            <person name="Barry K."/>
            <person name="Glavina del Rio T."/>
            <person name="Dalin E."/>
            <person name="Tice H."/>
            <person name="Pitluck S."/>
            <person name="Kiss H."/>
            <person name="Brettin T."/>
            <person name="Bruce D."/>
            <person name="Detter J.C."/>
            <person name="Han C."/>
            <person name="Schmutz J."/>
            <person name="Larimer F."/>
            <person name="Land M."/>
            <person name="Hauser L."/>
            <person name="Kyrpides N."/>
            <person name="Kim E."/>
            <person name="Wawrik B."/>
            <person name="Richardson P."/>
        </authorList>
    </citation>
    <scope>NUCLEOTIDE SEQUENCE [LARGE SCALE GENOMIC DNA]</scope>
    <source>
        <strain evidence="16">DSM 6200 / JCM 39069 / Hxd3</strain>
    </source>
</reference>
<dbReference type="InterPro" id="IPR039426">
    <property type="entry name" value="TonB-dep_rcpt-like"/>
</dbReference>
<dbReference type="Pfam" id="PF07715">
    <property type="entry name" value="Plug"/>
    <property type="match status" value="1"/>
</dbReference>
<dbReference type="GO" id="GO:0009279">
    <property type="term" value="C:cell outer membrane"/>
    <property type="evidence" value="ECO:0007669"/>
    <property type="project" value="UniProtKB-SubCell"/>
</dbReference>
<keyword evidence="4 10" id="KW-0812">Transmembrane</keyword>
<evidence type="ECO:0000256" key="10">
    <source>
        <dbReference type="PROSITE-ProRule" id="PRU01360"/>
    </source>
</evidence>
<evidence type="ECO:0000256" key="12">
    <source>
        <dbReference type="SAM" id="SignalP"/>
    </source>
</evidence>
<keyword evidence="2 10" id="KW-0813">Transport</keyword>
<dbReference type="InterPro" id="IPR012910">
    <property type="entry name" value="Plug_dom"/>
</dbReference>
<comment type="similarity">
    <text evidence="10 11">Belongs to the TonB-dependent receptor family.</text>
</comment>
<evidence type="ECO:0000256" key="8">
    <source>
        <dbReference type="ARBA" id="ARBA00023170"/>
    </source>
</evidence>
<dbReference type="EMBL" id="CP000859">
    <property type="protein sequence ID" value="ABW67663.1"/>
    <property type="molecule type" value="Genomic_DNA"/>
</dbReference>
<dbReference type="KEGG" id="dol:Dole_1859"/>
<gene>
    <name evidence="15" type="ordered locus">Dole_1859</name>
</gene>
<feature type="signal peptide" evidence="12">
    <location>
        <begin position="1"/>
        <end position="25"/>
    </location>
</feature>
<evidence type="ECO:0000313" key="16">
    <source>
        <dbReference type="Proteomes" id="UP000008561"/>
    </source>
</evidence>
<keyword evidence="6 11" id="KW-0798">TonB box</keyword>
<dbReference type="eggNOG" id="COG4206">
    <property type="taxonomic scope" value="Bacteria"/>
</dbReference>
<dbReference type="RefSeq" id="WP_012175276.1">
    <property type="nucleotide sequence ID" value="NC_009943.1"/>
</dbReference>
<dbReference type="OrthoDB" id="5389752at2"/>
<keyword evidence="5 12" id="KW-0732">Signal</keyword>
<evidence type="ECO:0000256" key="4">
    <source>
        <dbReference type="ARBA" id="ARBA00022692"/>
    </source>
</evidence>
<dbReference type="Pfam" id="PF00593">
    <property type="entry name" value="TonB_dep_Rec_b-barrel"/>
    <property type="match status" value="1"/>
</dbReference>
<dbReference type="GO" id="GO:0015344">
    <property type="term" value="F:siderophore uptake transmembrane transporter activity"/>
    <property type="evidence" value="ECO:0007669"/>
    <property type="project" value="TreeGrafter"/>
</dbReference>
<dbReference type="AlphaFoldDB" id="A8ZSC6"/>
<protein>
    <submittedName>
        <fullName evidence="15">TonB-dependent receptor plug</fullName>
    </submittedName>
</protein>
<dbReference type="Gene3D" id="2.170.130.10">
    <property type="entry name" value="TonB-dependent receptor, plug domain"/>
    <property type="match status" value="1"/>
</dbReference>
<evidence type="ECO:0000259" key="13">
    <source>
        <dbReference type="Pfam" id="PF00593"/>
    </source>
</evidence>
<evidence type="ECO:0000256" key="6">
    <source>
        <dbReference type="ARBA" id="ARBA00023077"/>
    </source>
</evidence>
<keyword evidence="7 10" id="KW-0472">Membrane</keyword>
<feature type="chain" id="PRO_5002731328" evidence="12">
    <location>
        <begin position="26"/>
        <end position="686"/>
    </location>
</feature>
<dbReference type="PANTHER" id="PTHR30069:SF29">
    <property type="entry name" value="HEMOGLOBIN AND HEMOGLOBIN-HAPTOGLOBIN-BINDING PROTEIN 1-RELATED"/>
    <property type="match status" value="1"/>
</dbReference>
<dbReference type="STRING" id="96561.Dole_1859"/>
<feature type="domain" description="TonB-dependent receptor-like beta-barrel" evidence="13">
    <location>
        <begin position="247"/>
        <end position="647"/>
    </location>
</feature>
<dbReference type="Gene3D" id="2.40.170.20">
    <property type="entry name" value="TonB-dependent receptor, beta-barrel domain"/>
    <property type="match status" value="1"/>
</dbReference>
<feature type="domain" description="TonB-dependent receptor plug" evidence="14">
    <location>
        <begin position="50"/>
        <end position="157"/>
    </location>
</feature>
<proteinExistence type="inferred from homology"/>
<organism evidence="15 16">
    <name type="scientific">Desulfosudis oleivorans (strain DSM 6200 / JCM 39069 / Hxd3)</name>
    <name type="common">Desulfococcus oleovorans</name>
    <dbReference type="NCBI Taxonomy" id="96561"/>
    <lineage>
        <taxon>Bacteria</taxon>
        <taxon>Pseudomonadati</taxon>
        <taxon>Thermodesulfobacteriota</taxon>
        <taxon>Desulfobacteria</taxon>
        <taxon>Desulfobacterales</taxon>
        <taxon>Desulfosudaceae</taxon>
        <taxon>Desulfosudis</taxon>
    </lineage>
</organism>
<dbReference type="SUPFAM" id="SSF56935">
    <property type="entry name" value="Porins"/>
    <property type="match status" value="1"/>
</dbReference>
<evidence type="ECO:0000259" key="14">
    <source>
        <dbReference type="Pfam" id="PF07715"/>
    </source>
</evidence>
<dbReference type="PANTHER" id="PTHR30069">
    <property type="entry name" value="TONB-DEPENDENT OUTER MEMBRANE RECEPTOR"/>
    <property type="match status" value="1"/>
</dbReference>
<evidence type="ECO:0000256" key="7">
    <source>
        <dbReference type="ARBA" id="ARBA00023136"/>
    </source>
</evidence>
<dbReference type="HOGENOM" id="CLU_008287_18_0_7"/>
<evidence type="ECO:0000313" key="15">
    <source>
        <dbReference type="EMBL" id="ABW67663.1"/>
    </source>
</evidence>
<dbReference type="InterPro" id="IPR000531">
    <property type="entry name" value="Beta-barrel_TonB"/>
</dbReference>
<evidence type="ECO:0000256" key="3">
    <source>
        <dbReference type="ARBA" id="ARBA00022452"/>
    </source>
</evidence>
<keyword evidence="9 10" id="KW-0998">Cell outer membrane</keyword>
<dbReference type="PROSITE" id="PS52016">
    <property type="entry name" value="TONB_DEPENDENT_REC_3"/>
    <property type="match status" value="1"/>
</dbReference>
<dbReference type="InterPro" id="IPR037066">
    <property type="entry name" value="Plug_dom_sf"/>
</dbReference>
<dbReference type="Proteomes" id="UP000008561">
    <property type="component" value="Chromosome"/>
</dbReference>
<comment type="subcellular location">
    <subcellularLocation>
        <location evidence="1 10">Cell outer membrane</location>
        <topology evidence="1 10">Multi-pass membrane protein</topology>
    </subcellularLocation>
</comment>
<dbReference type="GO" id="GO:0044718">
    <property type="term" value="P:siderophore transmembrane transport"/>
    <property type="evidence" value="ECO:0007669"/>
    <property type="project" value="TreeGrafter"/>
</dbReference>
<evidence type="ECO:0000256" key="11">
    <source>
        <dbReference type="RuleBase" id="RU003357"/>
    </source>
</evidence>
<evidence type="ECO:0000256" key="2">
    <source>
        <dbReference type="ARBA" id="ARBA00022448"/>
    </source>
</evidence>
<evidence type="ECO:0000256" key="9">
    <source>
        <dbReference type="ARBA" id="ARBA00023237"/>
    </source>
</evidence>
<evidence type="ECO:0000256" key="5">
    <source>
        <dbReference type="ARBA" id="ARBA00022729"/>
    </source>
</evidence>
<keyword evidence="16" id="KW-1185">Reference proteome</keyword>